<proteinExistence type="predicted"/>
<keyword evidence="3" id="KW-1185">Reference proteome</keyword>
<dbReference type="EMBL" id="SRLO01003229">
    <property type="protein sequence ID" value="TNN31696.1"/>
    <property type="molecule type" value="Genomic_DNA"/>
</dbReference>
<organism evidence="2 3">
    <name type="scientific">Liparis tanakae</name>
    <name type="common">Tanaka's snailfish</name>
    <dbReference type="NCBI Taxonomy" id="230148"/>
    <lineage>
        <taxon>Eukaryota</taxon>
        <taxon>Metazoa</taxon>
        <taxon>Chordata</taxon>
        <taxon>Craniata</taxon>
        <taxon>Vertebrata</taxon>
        <taxon>Euteleostomi</taxon>
        <taxon>Actinopterygii</taxon>
        <taxon>Neopterygii</taxon>
        <taxon>Teleostei</taxon>
        <taxon>Neoteleostei</taxon>
        <taxon>Acanthomorphata</taxon>
        <taxon>Eupercaria</taxon>
        <taxon>Perciformes</taxon>
        <taxon>Cottioidei</taxon>
        <taxon>Cottales</taxon>
        <taxon>Liparidae</taxon>
        <taxon>Liparis</taxon>
    </lineage>
</organism>
<evidence type="ECO:0000256" key="1">
    <source>
        <dbReference type="SAM" id="MobiDB-lite"/>
    </source>
</evidence>
<accession>A0A4Z2ES00</accession>
<sequence>MKRPHGARSAAHEVKEVPTADAQHSVVHVHPEEQRSSPLAVALGVPDWRASCNSLSTGLMKTRAAVDRAASCRSARFLFTAQSPQQREARGSVAPEQTHRVNSAPLWWDVRRQPNVFCYLLVESETVRNVEAPSSHDRRTGRSLWWNAAVREEPHASASGLHAALESHL</sequence>
<dbReference type="AlphaFoldDB" id="A0A4Z2ES00"/>
<comment type="caution">
    <text evidence="2">The sequence shown here is derived from an EMBL/GenBank/DDBJ whole genome shotgun (WGS) entry which is preliminary data.</text>
</comment>
<reference evidence="2 3" key="1">
    <citation type="submission" date="2019-03" db="EMBL/GenBank/DDBJ databases">
        <title>First draft genome of Liparis tanakae, snailfish: a comprehensive survey of snailfish specific genes.</title>
        <authorList>
            <person name="Kim W."/>
            <person name="Song I."/>
            <person name="Jeong J.-H."/>
            <person name="Kim D."/>
            <person name="Kim S."/>
            <person name="Ryu S."/>
            <person name="Song J.Y."/>
            <person name="Lee S.K."/>
        </authorList>
    </citation>
    <scope>NUCLEOTIDE SEQUENCE [LARGE SCALE GENOMIC DNA]</scope>
    <source>
        <tissue evidence="2">Muscle</tissue>
    </source>
</reference>
<feature type="region of interest" description="Disordered" evidence="1">
    <location>
        <begin position="1"/>
        <end position="36"/>
    </location>
</feature>
<name>A0A4Z2ES00_9TELE</name>
<protein>
    <submittedName>
        <fullName evidence="2">Uncharacterized protein</fullName>
    </submittedName>
</protein>
<evidence type="ECO:0000313" key="2">
    <source>
        <dbReference type="EMBL" id="TNN31696.1"/>
    </source>
</evidence>
<gene>
    <name evidence="2" type="ORF">EYF80_058144</name>
</gene>
<evidence type="ECO:0000313" key="3">
    <source>
        <dbReference type="Proteomes" id="UP000314294"/>
    </source>
</evidence>
<dbReference type="Proteomes" id="UP000314294">
    <property type="component" value="Unassembled WGS sequence"/>
</dbReference>